<reference evidence="2 3" key="1">
    <citation type="journal article" date="2016" name="Nat. Commun.">
        <title>Thousands of microbial genomes shed light on interconnected biogeochemical processes in an aquifer system.</title>
        <authorList>
            <person name="Anantharaman K."/>
            <person name="Brown C.T."/>
            <person name="Hug L.A."/>
            <person name="Sharon I."/>
            <person name="Castelle C.J."/>
            <person name="Probst A.J."/>
            <person name="Thomas B.C."/>
            <person name="Singh A."/>
            <person name="Wilkins M.J."/>
            <person name="Karaoz U."/>
            <person name="Brodie E.L."/>
            <person name="Williams K.H."/>
            <person name="Hubbard S.S."/>
            <person name="Banfield J.F."/>
        </authorList>
    </citation>
    <scope>NUCLEOTIDE SEQUENCE [LARGE SCALE GENOMIC DNA]</scope>
</reference>
<dbReference type="PANTHER" id="PTHR35867:SF1">
    <property type="entry name" value="PROTEIN RSEC"/>
    <property type="match status" value="1"/>
</dbReference>
<evidence type="ECO:0000256" key="1">
    <source>
        <dbReference type="SAM" id="Phobius"/>
    </source>
</evidence>
<comment type="caution">
    <text evidence="2">The sequence shown here is derived from an EMBL/GenBank/DDBJ whole genome shotgun (WGS) entry which is preliminary data.</text>
</comment>
<dbReference type="AlphaFoldDB" id="A0A1F4S5P3"/>
<keyword evidence="1" id="KW-0472">Membrane</keyword>
<dbReference type="EMBL" id="MEUA01000017">
    <property type="protein sequence ID" value="OGC15756.1"/>
    <property type="molecule type" value="Genomic_DNA"/>
</dbReference>
<dbReference type="Pfam" id="PF04246">
    <property type="entry name" value="RseC_MucC"/>
    <property type="match status" value="1"/>
</dbReference>
<sequence length="130" mass="14513">MREQGIIKRVVSKDIVEVALQRSGGCGRCGACKVLSDGFFGVEAINSIGAKIGDNVILDIEYNNFIWFSAIIYIFPIILFGFGYFLGELFESGIIFAFLFLIVSFILMYLYDKKASDKFSKAKVVALLQK</sequence>
<evidence type="ECO:0000313" key="3">
    <source>
        <dbReference type="Proteomes" id="UP000177905"/>
    </source>
</evidence>
<dbReference type="PANTHER" id="PTHR35867">
    <property type="entry name" value="PROTEIN RSEC"/>
    <property type="match status" value="1"/>
</dbReference>
<feature type="transmembrane region" description="Helical" evidence="1">
    <location>
        <begin position="92"/>
        <end position="111"/>
    </location>
</feature>
<dbReference type="InterPro" id="IPR007359">
    <property type="entry name" value="SigmaE_reg_RseC_MucC"/>
</dbReference>
<keyword evidence="1" id="KW-0812">Transmembrane</keyword>
<evidence type="ECO:0008006" key="4">
    <source>
        <dbReference type="Google" id="ProtNLM"/>
    </source>
</evidence>
<protein>
    <recommendedName>
        <fullName evidence="4">Fis family transcriptional regulator</fullName>
    </recommendedName>
</protein>
<name>A0A1F4S5P3_UNCSA</name>
<feature type="transmembrane region" description="Helical" evidence="1">
    <location>
        <begin position="65"/>
        <end position="86"/>
    </location>
</feature>
<organism evidence="2 3">
    <name type="scientific">candidate division WOR-1 bacterium RIFOXYB2_FULL_36_35</name>
    <dbReference type="NCBI Taxonomy" id="1802578"/>
    <lineage>
        <taxon>Bacteria</taxon>
        <taxon>Bacillati</taxon>
        <taxon>Saganbacteria</taxon>
    </lineage>
</organism>
<proteinExistence type="predicted"/>
<gene>
    <name evidence="2" type="ORF">A2290_05390</name>
</gene>
<dbReference type="Proteomes" id="UP000177905">
    <property type="component" value="Unassembled WGS sequence"/>
</dbReference>
<keyword evidence="1" id="KW-1133">Transmembrane helix</keyword>
<evidence type="ECO:0000313" key="2">
    <source>
        <dbReference type="EMBL" id="OGC15756.1"/>
    </source>
</evidence>
<accession>A0A1F4S5P3</accession>